<dbReference type="Pfam" id="PF00078">
    <property type="entry name" value="RVT_1"/>
    <property type="match status" value="1"/>
</dbReference>
<dbReference type="InterPro" id="IPR043128">
    <property type="entry name" value="Rev_trsase/Diguanyl_cyclase"/>
</dbReference>
<dbReference type="InterPro" id="IPR043502">
    <property type="entry name" value="DNA/RNA_pol_sf"/>
</dbReference>
<dbReference type="Proteomes" id="UP001231189">
    <property type="component" value="Unassembled WGS sequence"/>
</dbReference>
<dbReference type="EMBL" id="JAUUTY010000001">
    <property type="protein sequence ID" value="KAK1694166.1"/>
    <property type="molecule type" value="Genomic_DNA"/>
</dbReference>
<dbReference type="SUPFAM" id="SSF56672">
    <property type="entry name" value="DNA/RNA polymerases"/>
    <property type="match status" value="1"/>
</dbReference>
<protein>
    <recommendedName>
        <fullName evidence="2">Reverse transcriptase domain-containing protein</fullName>
    </recommendedName>
</protein>
<gene>
    <name evidence="3" type="ORF">QYE76_010863</name>
</gene>
<dbReference type="PANTHER" id="PTHR33067">
    <property type="entry name" value="RNA-DIRECTED DNA POLYMERASE-RELATED"/>
    <property type="match status" value="1"/>
</dbReference>
<dbReference type="SUPFAM" id="SSF50630">
    <property type="entry name" value="Acid proteases"/>
    <property type="match status" value="1"/>
</dbReference>
<feature type="region of interest" description="Disordered" evidence="1">
    <location>
        <begin position="622"/>
        <end position="668"/>
    </location>
</feature>
<dbReference type="AlphaFoldDB" id="A0AAD8TVV6"/>
<keyword evidence="4" id="KW-1185">Reference proteome</keyword>
<dbReference type="CDD" id="cd00303">
    <property type="entry name" value="retropepsin_like"/>
    <property type="match status" value="1"/>
</dbReference>
<name>A0AAD8TVV6_LOLMU</name>
<dbReference type="PANTHER" id="PTHR33067:SF31">
    <property type="entry name" value="RNA-DIRECTED DNA POLYMERASE"/>
    <property type="match status" value="1"/>
</dbReference>
<proteinExistence type="predicted"/>
<reference evidence="3" key="1">
    <citation type="submission" date="2023-07" db="EMBL/GenBank/DDBJ databases">
        <title>A chromosome-level genome assembly of Lolium multiflorum.</title>
        <authorList>
            <person name="Chen Y."/>
            <person name="Copetti D."/>
            <person name="Kolliker R."/>
            <person name="Studer B."/>
        </authorList>
    </citation>
    <scope>NUCLEOTIDE SEQUENCE</scope>
    <source>
        <strain evidence="3">02402/16</strain>
        <tissue evidence="3">Leaf</tissue>
    </source>
</reference>
<feature type="compositionally biased region" description="Low complexity" evidence="1">
    <location>
        <begin position="640"/>
        <end position="649"/>
    </location>
</feature>
<evidence type="ECO:0000313" key="4">
    <source>
        <dbReference type="Proteomes" id="UP001231189"/>
    </source>
</evidence>
<dbReference type="InterPro" id="IPR021109">
    <property type="entry name" value="Peptidase_aspartic_dom_sf"/>
</dbReference>
<evidence type="ECO:0000256" key="1">
    <source>
        <dbReference type="SAM" id="MobiDB-lite"/>
    </source>
</evidence>
<sequence>MFKMQLDAFIGMGQEIKELTNSIKVNLVINEANEKQLPAQPERNPKAQCGAVTSVDAVVTRSGASANPVLPTPSTISRAYVPPARRINERETDASPEIETVGEKPNVQERKETEEIHNESVRIPFTERLEKPKDEKQFAKFLEVMKDVQVTIPILDAVMHVPMYAKFFKELLTKKRSIEEPEIVTLSKECSAIIQNALPTKLDDPGSFCVPCIIGQNSFSALCDLGSSVSVLPLSVTKGMRMGDLQSTSVTLQLADRSIRKPAVILMDIPVMVGKFAYPVDFIVLDMDDRSEAVILGTPFLATAGALIDVKGAKPTLQWGKEQVMFDMRHPTHLTHQPEPCNRIDTVGSCVEDLYLYKGIIHQTEPKVENAEEFHYAVYQIASDISKQGEEPEVVLPERLPFGLCNAPGTFQRCVMSIFSSDIEKIMEVFMDDFTVYGSDFDTCLKNLRTFMRKCQKHNFVLNWEKCHFMVEQGIVLGHLVSARETSIPALLGFERRKEDGLTHAEAYVDVKNAIEDLIEACRKIAVKLSSKRARSKVIGTMSKMMAMVPDMIRDWQESSARGAAAHVLVMCKANFPTMDFVSMADLVSKATNVKKLIKEASGFDTLFSSRVNHETWYEKHDLPAGFSKEDEEDEEKGSRSSASPSGSKSGKDNTFISTEEDKPDSSS</sequence>
<dbReference type="CDD" id="cd01647">
    <property type="entry name" value="RT_LTR"/>
    <property type="match status" value="1"/>
</dbReference>
<dbReference type="Gene3D" id="2.40.70.10">
    <property type="entry name" value="Acid Proteases"/>
    <property type="match status" value="1"/>
</dbReference>
<evidence type="ECO:0000259" key="2">
    <source>
        <dbReference type="Pfam" id="PF00078"/>
    </source>
</evidence>
<dbReference type="Gene3D" id="3.30.70.270">
    <property type="match status" value="1"/>
</dbReference>
<comment type="caution">
    <text evidence="3">The sequence shown here is derived from an EMBL/GenBank/DDBJ whole genome shotgun (WGS) entry which is preliminary data.</text>
</comment>
<dbReference type="InterPro" id="IPR000477">
    <property type="entry name" value="RT_dom"/>
</dbReference>
<feature type="domain" description="Reverse transcriptase" evidence="2">
    <location>
        <begin position="392"/>
        <end position="479"/>
    </location>
</feature>
<accession>A0AAD8TVV6</accession>
<organism evidence="3 4">
    <name type="scientific">Lolium multiflorum</name>
    <name type="common">Italian ryegrass</name>
    <name type="synonym">Lolium perenne subsp. multiflorum</name>
    <dbReference type="NCBI Taxonomy" id="4521"/>
    <lineage>
        <taxon>Eukaryota</taxon>
        <taxon>Viridiplantae</taxon>
        <taxon>Streptophyta</taxon>
        <taxon>Embryophyta</taxon>
        <taxon>Tracheophyta</taxon>
        <taxon>Spermatophyta</taxon>
        <taxon>Magnoliopsida</taxon>
        <taxon>Liliopsida</taxon>
        <taxon>Poales</taxon>
        <taxon>Poaceae</taxon>
        <taxon>BOP clade</taxon>
        <taxon>Pooideae</taxon>
        <taxon>Poodae</taxon>
        <taxon>Poeae</taxon>
        <taxon>Poeae Chloroplast Group 2 (Poeae type)</taxon>
        <taxon>Loliodinae</taxon>
        <taxon>Loliinae</taxon>
        <taxon>Lolium</taxon>
    </lineage>
</organism>
<evidence type="ECO:0000313" key="3">
    <source>
        <dbReference type="EMBL" id="KAK1694166.1"/>
    </source>
</evidence>